<dbReference type="InterPro" id="IPR022417">
    <property type="entry name" value="Porphobilin_deaminase_N"/>
</dbReference>
<reference evidence="8" key="1">
    <citation type="submission" date="2014-03" db="EMBL/GenBank/DDBJ databases">
        <authorList>
            <person name="Aksoy S."/>
            <person name="Warren W."/>
            <person name="Wilson R.K."/>
        </authorList>
    </citation>
    <scope>NUCLEOTIDE SEQUENCE [LARGE SCALE GENOMIC DNA]</scope>
    <source>
        <strain evidence="8">IAEA</strain>
    </source>
</reference>
<dbReference type="AlphaFoldDB" id="A0A1A9Z1I4"/>
<evidence type="ECO:0000256" key="1">
    <source>
        <dbReference type="ARBA" id="ARBA00005638"/>
    </source>
</evidence>
<dbReference type="InterPro" id="IPR000860">
    <property type="entry name" value="HemC"/>
</dbReference>
<evidence type="ECO:0000256" key="2">
    <source>
        <dbReference type="ARBA" id="ARBA00012655"/>
    </source>
</evidence>
<dbReference type="PANTHER" id="PTHR11557:SF0">
    <property type="entry name" value="PORPHOBILINOGEN DEAMINASE"/>
    <property type="match status" value="1"/>
</dbReference>
<dbReference type="GO" id="GO:0006783">
    <property type="term" value="P:heme biosynthetic process"/>
    <property type="evidence" value="ECO:0007669"/>
    <property type="project" value="TreeGrafter"/>
</dbReference>
<name>A0A1A9Z1I4_GLOPL</name>
<feature type="domain" description="Porphobilinogen deaminase N-terminal" evidence="5">
    <location>
        <begin position="30"/>
        <end position="80"/>
    </location>
</feature>
<keyword evidence="8" id="KW-1185">Reference proteome</keyword>
<organism evidence="7 8">
    <name type="scientific">Glossina pallidipes</name>
    <name type="common">Tsetse fly</name>
    <dbReference type="NCBI Taxonomy" id="7398"/>
    <lineage>
        <taxon>Eukaryota</taxon>
        <taxon>Metazoa</taxon>
        <taxon>Ecdysozoa</taxon>
        <taxon>Arthropoda</taxon>
        <taxon>Hexapoda</taxon>
        <taxon>Insecta</taxon>
        <taxon>Pterygota</taxon>
        <taxon>Neoptera</taxon>
        <taxon>Endopterygota</taxon>
        <taxon>Diptera</taxon>
        <taxon>Brachycera</taxon>
        <taxon>Muscomorpha</taxon>
        <taxon>Hippoboscoidea</taxon>
        <taxon>Glossinidae</taxon>
        <taxon>Glossina</taxon>
    </lineage>
</organism>
<dbReference type="PANTHER" id="PTHR11557">
    <property type="entry name" value="PORPHOBILINOGEN DEAMINASE"/>
    <property type="match status" value="1"/>
</dbReference>
<evidence type="ECO:0000313" key="7">
    <source>
        <dbReference type="EnsemblMetazoa" id="GPAI000864-PA"/>
    </source>
</evidence>
<sequence length="174" mass="19166">MKDFTAPLSDTLGIAAICKRGDPRDAIVSHFHAIILAVAALKRLNINKQLYTPLNLASMIPAMGQGAIMVQYRLNDHKILDLVHLIHDKDTEICINSEKTIISKLAIGCRIPIGIYAKIKKKNKIWIKTIVGSINGSTIIRSEGKSQVSEAQKLCDKQVQKLIDQGAKKILQSS</sequence>
<dbReference type="VEuPathDB" id="VectorBase:GPAI000864"/>
<dbReference type="InterPro" id="IPR036803">
    <property type="entry name" value="Porphobilinogen_deaminase_C_sf"/>
</dbReference>
<keyword evidence="3" id="KW-0808">Transferase</keyword>
<dbReference type="Pfam" id="PF03900">
    <property type="entry name" value="Porphobil_deamC"/>
    <property type="match status" value="1"/>
</dbReference>
<evidence type="ECO:0000313" key="8">
    <source>
        <dbReference type="Proteomes" id="UP000092445"/>
    </source>
</evidence>
<dbReference type="EC" id="2.5.1.61" evidence="2"/>
<dbReference type="GO" id="GO:0004418">
    <property type="term" value="F:hydroxymethylbilane synthase activity"/>
    <property type="evidence" value="ECO:0007669"/>
    <property type="project" value="UniProtKB-EC"/>
</dbReference>
<feature type="domain" description="Porphobilinogen deaminase C-terminal" evidence="6">
    <location>
        <begin position="93"/>
        <end position="161"/>
    </location>
</feature>
<evidence type="ECO:0000256" key="4">
    <source>
        <dbReference type="ARBA" id="ARBA00023244"/>
    </source>
</evidence>
<dbReference type="Pfam" id="PF01379">
    <property type="entry name" value="Porphobil_deam"/>
    <property type="match status" value="1"/>
</dbReference>
<dbReference type="STRING" id="7398.A0A1A9Z1I4"/>
<dbReference type="GO" id="GO:0005737">
    <property type="term" value="C:cytoplasm"/>
    <property type="evidence" value="ECO:0007669"/>
    <property type="project" value="TreeGrafter"/>
</dbReference>
<dbReference type="EnsemblMetazoa" id="GPAI000864-RA">
    <property type="protein sequence ID" value="GPAI000864-PA"/>
    <property type="gene ID" value="GPAI000864"/>
</dbReference>
<dbReference type="SUPFAM" id="SSF54782">
    <property type="entry name" value="Porphobilinogen deaminase (hydroxymethylbilane synthase), C-terminal domain"/>
    <property type="match status" value="1"/>
</dbReference>
<reference evidence="7" key="2">
    <citation type="submission" date="2020-05" db="UniProtKB">
        <authorList>
            <consortium name="EnsemblMetazoa"/>
        </authorList>
    </citation>
    <scope>IDENTIFICATION</scope>
    <source>
        <strain evidence="7">IAEA</strain>
    </source>
</reference>
<dbReference type="Gene3D" id="3.40.190.10">
    <property type="entry name" value="Periplasmic binding protein-like II"/>
    <property type="match status" value="1"/>
</dbReference>
<evidence type="ECO:0000256" key="3">
    <source>
        <dbReference type="ARBA" id="ARBA00022679"/>
    </source>
</evidence>
<protein>
    <recommendedName>
        <fullName evidence="2">hydroxymethylbilane synthase</fullName>
        <ecNumber evidence="2">2.5.1.61</ecNumber>
    </recommendedName>
</protein>
<keyword evidence="4" id="KW-0627">Porphyrin biosynthesis</keyword>
<evidence type="ECO:0000259" key="6">
    <source>
        <dbReference type="Pfam" id="PF03900"/>
    </source>
</evidence>
<accession>A0A1A9Z1I4</accession>
<proteinExistence type="inferred from homology"/>
<dbReference type="SUPFAM" id="SSF53850">
    <property type="entry name" value="Periplasmic binding protein-like II"/>
    <property type="match status" value="1"/>
</dbReference>
<dbReference type="Proteomes" id="UP000092445">
    <property type="component" value="Unassembled WGS sequence"/>
</dbReference>
<comment type="similarity">
    <text evidence="1">Belongs to the HMBS family.</text>
</comment>
<evidence type="ECO:0000259" key="5">
    <source>
        <dbReference type="Pfam" id="PF01379"/>
    </source>
</evidence>
<dbReference type="Gene3D" id="3.30.160.40">
    <property type="entry name" value="Porphobilinogen deaminase, C-terminal domain"/>
    <property type="match status" value="1"/>
</dbReference>
<dbReference type="InterPro" id="IPR022418">
    <property type="entry name" value="Porphobilinogen_deaminase_C"/>
</dbReference>